<feature type="domain" description="CCHC-type" evidence="3">
    <location>
        <begin position="321"/>
        <end position="336"/>
    </location>
</feature>
<organism evidence="4 5">
    <name type="scientific">Camelina sativa</name>
    <name type="common">False flax</name>
    <name type="synonym">Myagrum sativum</name>
    <dbReference type="NCBI Taxonomy" id="90675"/>
    <lineage>
        <taxon>Eukaryota</taxon>
        <taxon>Viridiplantae</taxon>
        <taxon>Streptophyta</taxon>
        <taxon>Embryophyta</taxon>
        <taxon>Tracheophyta</taxon>
        <taxon>Spermatophyta</taxon>
        <taxon>Magnoliopsida</taxon>
        <taxon>eudicotyledons</taxon>
        <taxon>Gunneridae</taxon>
        <taxon>Pentapetalae</taxon>
        <taxon>rosids</taxon>
        <taxon>malvids</taxon>
        <taxon>Brassicales</taxon>
        <taxon>Brassicaceae</taxon>
        <taxon>Camelineae</taxon>
        <taxon>Camelina</taxon>
    </lineage>
</organism>
<evidence type="ECO:0000313" key="4">
    <source>
        <dbReference type="Proteomes" id="UP000694864"/>
    </source>
</evidence>
<evidence type="ECO:0000259" key="3">
    <source>
        <dbReference type="PROSITE" id="PS50158"/>
    </source>
</evidence>
<accession>A0ABM0TUF4</accession>
<evidence type="ECO:0000313" key="5">
    <source>
        <dbReference type="RefSeq" id="XP_010431617.1"/>
    </source>
</evidence>
<sequence>MARNTRNSSNSGAAGDGAGNGGAAQVEMGQVLGVLAQILERLVPQPAMNLLVPNVPPAVPEVPSYLTVMDHMLKLGTKYFSGGAKPIEADEWRSWLERNFSFVRCPQEYRKDIAVHYLADEAHTWWLGVANRLPNPNCSWETFRDLFHAKYFPQEARDRLETEFLDLRQGTLTRREYEAKFNRLKRYGGHEMEEEQVQVCRFLRGMRIDVRNLCMIRNYATLSELVEKAAMLEDVLAEEAKMVAKQVSTPTVPQGKLGNGAGQKKSWGKKGFLGNPVCSTCKKVHSGTCRLLTRDCLQCGSRDHKITDCPERERVADTRVCYNCGDPGHLRPNCPKLG</sequence>
<dbReference type="InterPro" id="IPR036875">
    <property type="entry name" value="Znf_CCHC_sf"/>
</dbReference>
<proteinExistence type="predicted"/>
<dbReference type="SMART" id="SM00343">
    <property type="entry name" value="ZnF_C2HC"/>
    <property type="match status" value="2"/>
</dbReference>
<dbReference type="Gene3D" id="4.10.60.10">
    <property type="entry name" value="Zinc finger, CCHC-type"/>
    <property type="match status" value="1"/>
</dbReference>
<dbReference type="PANTHER" id="PTHR34482">
    <property type="entry name" value="DNA DAMAGE-INDUCIBLE PROTEIN 1-LIKE"/>
    <property type="match status" value="1"/>
</dbReference>
<dbReference type="RefSeq" id="XP_010431617.1">
    <property type="nucleotide sequence ID" value="XM_010433315.1"/>
</dbReference>
<keyword evidence="1" id="KW-0863">Zinc-finger</keyword>
<reference evidence="5" key="2">
    <citation type="submission" date="2025-08" db="UniProtKB">
        <authorList>
            <consortium name="RefSeq"/>
        </authorList>
    </citation>
    <scope>IDENTIFICATION</scope>
    <source>
        <tissue evidence="5">Leaf</tissue>
    </source>
</reference>
<dbReference type="Pfam" id="PF00098">
    <property type="entry name" value="zf-CCHC"/>
    <property type="match status" value="1"/>
</dbReference>
<protein>
    <submittedName>
        <fullName evidence="5">Uncharacterized protein LOC104715950</fullName>
    </submittedName>
</protein>
<dbReference type="GeneID" id="104715950"/>
<evidence type="ECO:0000256" key="1">
    <source>
        <dbReference type="PROSITE-ProRule" id="PRU00047"/>
    </source>
</evidence>
<dbReference type="InterPro" id="IPR005162">
    <property type="entry name" value="Retrotrans_gag_dom"/>
</dbReference>
<dbReference type="Proteomes" id="UP000694864">
    <property type="component" value="Chromosome 9"/>
</dbReference>
<dbReference type="Pfam" id="PF03732">
    <property type="entry name" value="Retrotrans_gag"/>
    <property type="match status" value="1"/>
</dbReference>
<name>A0ABM0TUF4_CAMSA</name>
<reference evidence="4" key="1">
    <citation type="journal article" date="2014" name="Nat. Commun.">
        <title>The emerging biofuel crop Camelina sativa retains a highly undifferentiated hexaploid genome structure.</title>
        <authorList>
            <person name="Kagale S."/>
            <person name="Koh C."/>
            <person name="Nixon J."/>
            <person name="Bollina V."/>
            <person name="Clarke W.E."/>
            <person name="Tuteja R."/>
            <person name="Spillane C."/>
            <person name="Robinson S.J."/>
            <person name="Links M.G."/>
            <person name="Clarke C."/>
            <person name="Higgins E.E."/>
            <person name="Huebert T."/>
            <person name="Sharpe A.G."/>
            <person name="Parkin I.A."/>
        </authorList>
    </citation>
    <scope>NUCLEOTIDE SEQUENCE [LARGE SCALE GENOMIC DNA]</scope>
    <source>
        <strain evidence="4">cv. DH55</strain>
    </source>
</reference>
<gene>
    <name evidence="5" type="primary">LOC104715950</name>
</gene>
<keyword evidence="4" id="KW-1185">Reference proteome</keyword>
<dbReference type="PROSITE" id="PS50158">
    <property type="entry name" value="ZF_CCHC"/>
    <property type="match status" value="1"/>
</dbReference>
<feature type="region of interest" description="Disordered" evidence="2">
    <location>
        <begin position="1"/>
        <end position="20"/>
    </location>
</feature>
<dbReference type="InterPro" id="IPR001878">
    <property type="entry name" value="Znf_CCHC"/>
</dbReference>
<keyword evidence="1" id="KW-0862">Zinc</keyword>
<dbReference type="PANTHER" id="PTHR34482:SF49">
    <property type="entry name" value="RETROTRANSPOSON GAG DOMAIN-CONTAINING PROTEIN"/>
    <property type="match status" value="1"/>
</dbReference>
<evidence type="ECO:0000256" key="2">
    <source>
        <dbReference type="SAM" id="MobiDB-lite"/>
    </source>
</evidence>
<keyword evidence="1" id="KW-0479">Metal-binding</keyword>
<dbReference type="SUPFAM" id="SSF57756">
    <property type="entry name" value="Retrovirus zinc finger-like domains"/>
    <property type="match status" value="1"/>
</dbReference>